<proteinExistence type="predicted"/>
<feature type="transmembrane region" description="Helical" evidence="1">
    <location>
        <begin position="38"/>
        <end position="59"/>
    </location>
</feature>
<name>A0A1H4A9D5_9EURY</name>
<dbReference type="EMBL" id="FNQT01000005">
    <property type="protein sequence ID" value="SEA32530.1"/>
    <property type="molecule type" value="Genomic_DNA"/>
</dbReference>
<keyword evidence="1" id="KW-0812">Transmembrane</keyword>
<accession>A0A1H4A9D5</accession>
<evidence type="ECO:0000313" key="3">
    <source>
        <dbReference type="Proteomes" id="UP000236755"/>
    </source>
</evidence>
<keyword evidence="1" id="KW-1133">Transmembrane helix</keyword>
<keyword evidence="1" id="KW-0472">Membrane</keyword>
<gene>
    <name evidence="2" type="ORF">SAMN04488065_2672</name>
</gene>
<keyword evidence="3" id="KW-1185">Reference proteome</keyword>
<evidence type="ECO:0000313" key="2">
    <source>
        <dbReference type="EMBL" id="SEA32530.1"/>
    </source>
</evidence>
<reference evidence="2 3" key="1">
    <citation type="submission" date="2016-10" db="EMBL/GenBank/DDBJ databases">
        <authorList>
            <person name="de Groot N.N."/>
        </authorList>
    </citation>
    <scope>NUCLEOTIDE SEQUENCE [LARGE SCALE GENOMIC DNA]</scope>
    <source>
        <strain evidence="2 3">CGMCC 1.8712</strain>
    </source>
</reference>
<dbReference type="AlphaFoldDB" id="A0A1H4A9D5"/>
<dbReference type="RefSeq" id="WP_092635621.1">
    <property type="nucleotide sequence ID" value="NZ_FNQT01000005.1"/>
</dbReference>
<protein>
    <submittedName>
        <fullName evidence="2">Uncharacterized protein</fullName>
    </submittedName>
</protein>
<sequence>MNKALGNSMAAVVLILLLVVTVSYVLNPEPAESPMVSILINGSIGLMTLLAVILAGMVLKDDGSSTY</sequence>
<organism evidence="2 3">
    <name type="scientific">Haloplanus vescus</name>
    <dbReference type="NCBI Taxonomy" id="555874"/>
    <lineage>
        <taxon>Archaea</taxon>
        <taxon>Methanobacteriati</taxon>
        <taxon>Methanobacteriota</taxon>
        <taxon>Stenosarchaea group</taxon>
        <taxon>Halobacteria</taxon>
        <taxon>Halobacteriales</taxon>
        <taxon>Haloferacaceae</taxon>
        <taxon>Haloplanus</taxon>
    </lineage>
</organism>
<dbReference type="Proteomes" id="UP000236755">
    <property type="component" value="Unassembled WGS sequence"/>
</dbReference>
<evidence type="ECO:0000256" key="1">
    <source>
        <dbReference type="SAM" id="Phobius"/>
    </source>
</evidence>